<gene>
    <name evidence="1" type="primary">RvY_09351-1</name>
    <name evidence="1" type="synonym">RvY_09351.1</name>
    <name evidence="1" type="ORF">RvY_09351</name>
</gene>
<protein>
    <submittedName>
        <fullName evidence="1">Uncharacterized protein</fullName>
    </submittedName>
</protein>
<evidence type="ECO:0000313" key="2">
    <source>
        <dbReference type="Proteomes" id="UP000186922"/>
    </source>
</evidence>
<evidence type="ECO:0000313" key="1">
    <source>
        <dbReference type="EMBL" id="GAU98171.1"/>
    </source>
</evidence>
<dbReference type="AlphaFoldDB" id="A0A1D1V903"/>
<keyword evidence="2" id="KW-1185">Reference proteome</keyword>
<dbReference type="EMBL" id="BDGG01000004">
    <property type="protein sequence ID" value="GAU98171.1"/>
    <property type="molecule type" value="Genomic_DNA"/>
</dbReference>
<comment type="caution">
    <text evidence="1">The sequence shown here is derived from an EMBL/GenBank/DDBJ whole genome shotgun (WGS) entry which is preliminary data.</text>
</comment>
<name>A0A1D1V903_RAMVA</name>
<reference evidence="1 2" key="1">
    <citation type="journal article" date="2016" name="Nat. Commun.">
        <title>Extremotolerant tardigrade genome and improved radiotolerance of human cultured cells by tardigrade-unique protein.</title>
        <authorList>
            <person name="Hashimoto T."/>
            <person name="Horikawa D.D."/>
            <person name="Saito Y."/>
            <person name="Kuwahara H."/>
            <person name="Kozuka-Hata H."/>
            <person name="Shin-I T."/>
            <person name="Minakuchi Y."/>
            <person name="Ohishi K."/>
            <person name="Motoyama A."/>
            <person name="Aizu T."/>
            <person name="Enomoto A."/>
            <person name="Kondo K."/>
            <person name="Tanaka S."/>
            <person name="Hara Y."/>
            <person name="Koshikawa S."/>
            <person name="Sagara H."/>
            <person name="Miura T."/>
            <person name="Yokobori S."/>
            <person name="Miyagawa K."/>
            <person name="Suzuki Y."/>
            <person name="Kubo T."/>
            <person name="Oyama M."/>
            <person name="Kohara Y."/>
            <person name="Fujiyama A."/>
            <person name="Arakawa K."/>
            <person name="Katayama T."/>
            <person name="Toyoda A."/>
            <person name="Kunieda T."/>
        </authorList>
    </citation>
    <scope>NUCLEOTIDE SEQUENCE [LARGE SCALE GENOMIC DNA]</scope>
    <source>
        <strain evidence="1 2">YOKOZUNA-1</strain>
    </source>
</reference>
<organism evidence="1 2">
    <name type="scientific">Ramazzottius varieornatus</name>
    <name type="common">Water bear</name>
    <name type="synonym">Tardigrade</name>
    <dbReference type="NCBI Taxonomy" id="947166"/>
    <lineage>
        <taxon>Eukaryota</taxon>
        <taxon>Metazoa</taxon>
        <taxon>Ecdysozoa</taxon>
        <taxon>Tardigrada</taxon>
        <taxon>Eutardigrada</taxon>
        <taxon>Parachela</taxon>
        <taxon>Hypsibioidea</taxon>
        <taxon>Ramazzottiidae</taxon>
        <taxon>Ramazzottius</taxon>
    </lineage>
</organism>
<proteinExistence type="predicted"/>
<dbReference type="Proteomes" id="UP000186922">
    <property type="component" value="Unassembled WGS sequence"/>
</dbReference>
<sequence>MALGHETFLTIGVRIALHRSTLQRALPPKKFRALCQVIELSPVGALSVSLGRAGSSERLYAEIKRSRTAAVDVDLT</sequence>
<accession>A0A1D1V903</accession>